<sequence>MTGRTVQRRFGERERQTLAKLFRALGTDNVHEAAAARGRIDSLLQQFGKAWGDLISLLGGTPAAIHTDLAHDIAALGSSDPGERANARHNIDELLARHHKSWNDLADELGSVSPEAWTSSPADDPERVNDLLGLVYHLLEEYVALKPHEYVAVSLWILHTHVYSRYMVTPRLALRSPVADCGKTTLLDILSRLTARADKFDSITTAAIYRLIDETHPTLLIDEADNLGLALQLNGKLRAVFNSGHRNGGTVAHVERSSTRRYSTFAPLALALPDMYGTLPRTLNSRCITITMERHSGQRELRRFDVNHPDAALDAAYGQILLWRRDAELNPEPEMPAGMRNRFADNWRPLLSIADSLGWGEQAREAMVIFGREYQDADAKILLLTDIRKVFDAHKADRLPSKILLDALNDLNADWCEFRGVRGEQQPHKLRGSELASMLREFRIRPRTIWPPTRTAKSKSAKGYRRSQFEEVWRAYCADDGTTAHASNIKDLRLVGDGTA</sequence>
<name>A0A1H5JEG2_9BRAD</name>
<dbReference type="Pfam" id="PF12307">
    <property type="entry name" value="DUF3631"/>
    <property type="match status" value="1"/>
</dbReference>
<evidence type="ECO:0000259" key="1">
    <source>
        <dbReference type="Pfam" id="PF12307"/>
    </source>
</evidence>
<proteinExistence type="predicted"/>
<dbReference type="OrthoDB" id="5959484at2"/>
<evidence type="ECO:0000313" key="2">
    <source>
        <dbReference type="EMBL" id="SEE50391.1"/>
    </source>
</evidence>
<evidence type="ECO:0000313" key="3">
    <source>
        <dbReference type="Proteomes" id="UP000183208"/>
    </source>
</evidence>
<dbReference type="InterPro" id="IPR022081">
    <property type="entry name" value="DUF3631"/>
</dbReference>
<organism evidence="2 3">
    <name type="scientific">Bradyrhizobium lablabi</name>
    <dbReference type="NCBI Taxonomy" id="722472"/>
    <lineage>
        <taxon>Bacteria</taxon>
        <taxon>Pseudomonadati</taxon>
        <taxon>Pseudomonadota</taxon>
        <taxon>Alphaproteobacteria</taxon>
        <taxon>Hyphomicrobiales</taxon>
        <taxon>Nitrobacteraceae</taxon>
        <taxon>Bradyrhizobium</taxon>
    </lineage>
</organism>
<reference evidence="2 3" key="1">
    <citation type="submission" date="2016-10" db="EMBL/GenBank/DDBJ databases">
        <authorList>
            <person name="de Groot N.N."/>
        </authorList>
    </citation>
    <scope>NUCLEOTIDE SEQUENCE [LARGE SCALE GENOMIC DNA]</scope>
    <source>
        <strain evidence="2 3">GAS522</strain>
    </source>
</reference>
<accession>A0A1H5JEG2</accession>
<feature type="domain" description="DUF3631" evidence="1">
    <location>
        <begin position="301"/>
        <end position="476"/>
    </location>
</feature>
<gene>
    <name evidence="2" type="ORF">SAMN05444171_7765</name>
</gene>
<protein>
    <recommendedName>
        <fullName evidence="1">DUF3631 domain-containing protein</fullName>
    </recommendedName>
</protein>
<dbReference type="EMBL" id="FNTI01000001">
    <property type="protein sequence ID" value="SEE50391.1"/>
    <property type="molecule type" value="Genomic_DNA"/>
</dbReference>
<dbReference type="RefSeq" id="WP_074830403.1">
    <property type="nucleotide sequence ID" value="NZ_FNTI01000001.1"/>
</dbReference>
<dbReference type="Proteomes" id="UP000183208">
    <property type="component" value="Unassembled WGS sequence"/>
</dbReference>
<dbReference type="AlphaFoldDB" id="A0A1H5JEG2"/>